<proteinExistence type="predicted"/>
<accession>A0A2P2IZ17</accession>
<organism evidence="1">
    <name type="scientific">Rhizophora mucronata</name>
    <name type="common">Asiatic mangrove</name>
    <dbReference type="NCBI Taxonomy" id="61149"/>
    <lineage>
        <taxon>Eukaryota</taxon>
        <taxon>Viridiplantae</taxon>
        <taxon>Streptophyta</taxon>
        <taxon>Embryophyta</taxon>
        <taxon>Tracheophyta</taxon>
        <taxon>Spermatophyta</taxon>
        <taxon>Magnoliopsida</taxon>
        <taxon>eudicotyledons</taxon>
        <taxon>Gunneridae</taxon>
        <taxon>Pentapetalae</taxon>
        <taxon>rosids</taxon>
        <taxon>fabids</taxon>
        <taxon>Malpighiales</taxon>
        <taxon>Rhizophoraceae</taxon>
        <taxon>Rhizophora</taxon>
    </lineage>
</organism>
<reference evidence="1" key="1">
    <citation type="submission" date="2018-02" db="EMBL/GenBank/DDBJ databases">
        <title>Rhizophora mucronata_Transcriptome.</title>
        <authorList>
            <person name="Meera S.P."/>
            <person name="Sreeshan A."/>
            <person name="Augustine A."/>
        </authorList>
    </citation>
    <scope>NUCLEOTIDE SEQUENCE</scope>
    <source>
        <tissue evidence="1">Leaf</tissue>
    </source>
</reference>
<dbReference type="AlphaFoldDB" id="A0A2P2IZ17"/>
<protein>
    <submittedName>
        <fullName evidence="1">Xylosyltransferase 1-like</fullName>
    </submittedName>
</protein>
<dbReference type="GO" id="GO:0016740">
    <property type="term" value="F:transferase activity"/>
    <property type="evidence" value="ECO:0007669"/>
    <property type="project" value="UniProtKB-KW"/>
</dbReference>
<dbReference type="EMBL" id="GGEC01005969">
    <property type="protein sequence ID" value="MBW86452.1"/>
    <property type="molecule type" value="Transcribed_RNA"/>
</dbReference>
<sequence>MTTLLKIQAGICNNLVYILPLSPISVTSIVNKVEIPGQ</sequence>
<keyword evidence="1" id="KW-0808">Transferase</keyword>
<name>A0A2P2IZ17_RHIMU</name>
<evidence type="ECO:0000313" key="1">
    <source>
        <dbReference type="EMBL" id="MBW86452.1"/>
    </source>
</evidence>